<protein>
    <submittedName>
        <fullName evidence="1">Uncharacterized protein</fullName>
    </submittedName>
</protein>
<dbReference type="EMBL" id="GL379871">
    <property type="protein sequence ID" value="EGT58675.1"/>
    <property type="molecule type" value="Genomic_DNA"/>
</dbReference>
<dbReference type="Proteomes" id="UP000008068">
    <property type="component" value="Unassembled WGS sequence"/>
</dbReference>
<name>G0NE22_CAEBE</name>
<sequence>MWSSGPRQRHQRKAEKKK</sequence>
<evidence type="ECO:0000313" key="2">
    <source>
        <dbReference type="Proteomes" id="UP000008068"/>
    </source>
</evidence>
<evidence type="ECO:0000313" key="1">
    <source>
        <dbReference type="EMBL" id="EGT58675.1"/>
    </source>
</evidence>
<gene>
    <name evidence="1" type="ORF">CAEBREN_30113</name>
</gene>
<dbReference type="AlphaFoldDB" id="G0NE22"/>
<reference evidence="2" key="1">
    <citation type="submission" date="2011-07" db="EMBL/GenBank/DDBJ databases">
        <authorList>
            <consortium name="Caenorhabditis brenneri Sequencing and Analysis Consortium"/>
            <person name="Wilson R.K."/>
        </authorList>
    </citation>
    <scope>NUCLEOTIDE SEQUENCE [LARGE SCALE GENOMIC DNA]</scope>
    <source>
        <strain evidence="2">PB2801</strain>
    </source>
</reference>
<dbReference type="InParanoid" id="G0NE22"/>
<proteinExistence type="predicted"/>
<accession>G0NE22</accession>
<keyword evidence="2" id="KW-1185">Reference proteome</keyword>
<organism evidence="2">
    <name type="scientific">Caenorhabditis brenneri</name>
    <name type="common">Nematode worm</name>
    <dbReference type="NCBI Taxonomy" id="135651"/>
    <lineage>
        <taxon>Eukaryota</taxon>
        <taxon>Metazoa</taxon>
        <taxon>Ecdysozoa</taxon>
        <taxon>Nematoda</taxon>
        <taxon>Chromadorea</taxon>
        <taxon>Rhabditida</taxon>
        <taxon>Rhabditina</taxon>
        <taxon>Rhabditomorpha</taxon>
        <taxon>Rhabditoidea</taxon>
        <taxon>Rhabditidae</taxon>
        <taxon>Peloderinae</taxon>
        <taxon>Caenorhabditis</taxon>
    </lineage>
</organism>